<gene>
    <name evidence="1" type="ORF">SISNIDRAFT_452284</name>
</gene>
<proteinExistence type="predicted"/>
<dbReference type="OrthoDB" id="3219836at2759"/>
<dbReference type="EMBL" id="KV419401">
    <property type="protein sequence ID" value="KZS95640.1"/>
    <property type="molecule type" value="Genomic_DNA"/>
</dbReference>
<dbReference type="AlphaFoldDB" id="A0A164X527"/>
<protein>
    <submittedName>
        <fullName evidence="1">Uncharacterized protein</fullName>
    </submittedName>
</protein>
<keyword evidence="2" id="KW-1185">Reference proteome</keyword>
<accession>A0A164X527</accession>
<reference evidence="1 2" key="1">
    <citation type="journal article" date="2016" name="Mol. Biol. Evol.">
        <title>Comparative Genomics of Early-Diverging Mushroom-Forming Fungi Provides Insights into the Origins of Lignocellulose Decay Capabilities.</title>
        <authorList>
            <person name="Nagy L.G."/>
            <person name="Riley R."/>
            <person name="Tritt A."/>
            <person name="Adam C."/>
            <person name="Daum C."/>
            <person name="Floudas D."/>
            <person name="Sun H."/>
            <person name="Yadav J.S."/>
            <person name="Pangilinan J."/>
            <person name="Larsson K.H."/>
            <person name="Matsuura K."/>
            <person name="Barry K."/>
            <person name="Labutti K."/>
            <person name="Kuo R."/>
            <person name="Ohm R.A."/>
            <person name="Bhattacharya S.S."/>
            <person name="Shirouzu T."/>
            <person name="Yoshinaga Y."/>
            <person name="Martin F.M."/>
            <person name="Grigoriev I.V."/>
            <person name="Hibbett D.S."/>
        </authorList>
    </citation>
    <scope>NUCLEOTIDE SEQUENCE [LARGE SCALE GENOMIC DNA]</scope>
    <source>
        <strain evidence="1 2">HHB9708</strain>
    </source>
</reference>
<dbReference type="STRING" id="1314777.A0A164X527"/>
<dbReference type="Proteomes" id="UP000076722">
    <property type="component" value="Unassembled WGS sequence"/>
</dbReference>
<organism evidence="1 2">
    <name type="scientific">Sistotremastrum niveocremeum HHB9708</name>
    <dbReference type="NCBI Taxonomy" id="1314777"/>
    <lineage>
        <taxon>Eukaryota</taxon>
        <taxon>Fungi</taxon>
        <taxon>Dikarya</taxon>
        <taxon>Basidiomycota</taxon>
        <taxon>Agaricomycotina</taxon>
        <taxon>Agaricomycetes</taxon>
        <taxon>Sistotremastrales</taxon>
        <taxon>Sistotremastraceae</taxon>
        <taxon>Sertulicium</taxon>
        <taxon>Sertulicium niveocremeum</taxon>
    </lineage>
</organism>
<sequence length="209" mass="22206">MIASPAPAFFETHPRGHVNLMTDTVIANLDINDLRAITRHLVSMTPLNAASFCAAARARLKQTATKATPLSDSSQLFVVDAEAESSEPGPALAPLLARARAYFGSGLGFESLKLLEDVVNATADHEWKPEGAMADSLALVDADISQAIQSCTDALGSGAMEDRTSARLILDGLFDALTSCRIAVEGWGGEFPFDRGLGNLNYLRNTLTV</sequence>
<evidence type="ECO:0000313" key="2">
    <source>
        <dbReference type="Proteomes" id="UP000076722"/>
    </source>
</evidence>
<evidence type="ECO:0000313" key="1">
    <source>
        <dbReference type="EMBL" id="KZS95640.1"/>
    </source>
</evidence>
<name>A0A164X527_9AGAM</name>